<organism evidence="5">
    <name type="scientific">uncultured Caudovirales phage</name>
    <dbReference type="NCBI Taxonomy" id="2100421"/>
    <lineage>
        <taxon>Viruses</taxon>
        <taxon>Duplodnaviria</taxon>
        <taxon>Heunggongvirae</taxon>
        <taxon>Uroviricota</taxon>
        <taxon>Caudoviricetes</taxon>
        <taxon>Peduoviridae</taxon>
        <taxon>Maltschvirus</taxon>
        <taxon>Maltschvirus maltsch</taxon>
    </lineage>
</organism>
<feature type="region of interest" description="Disordered" evidence="1">
    <location>
        <begin position="1"/>
        <end position="27"/>
    </location>
</feature>
<dbReference type="EMBL" id="LR797489">
    <property type="protein sequence ID" value="CAB4220238.1"/>
    <property type="molecule type" value="Genomic_DNA"/>
</dbReference>
<evidence type="ECO:0000313" key="4">
    <source>
        <dbReference type="EMBL" id="CAB4186189.1"/>
    </source>
</evidence>
<dbReference type="EMBL" id="LR797085">
    <property type="protein sequence ID" value="CAB4186189.1"/>
    <property type="molecule type" value="Genomic_DNA"/>
</dbReference>
<dbReference type="EMBL" id="LR798429">
    <property type="protein sequence ID" value="CAB5231130.1"/>
    <property type="molecule type" value="Genomic_DNA"/>
</dbReference>
<evidence type="ECO:0000313" key="6">
    <source>
        <dbReference type="EMBL" id="CAB4220238.1"/>
    </source>
</evidence>
<keyword evidence="2" id="KW-0812">Transmembrane</keyword>
<evidence type="ECO:0000256" key="1">
    <source>
        <dbReference type="SAM" id="MobiDB-lite"/>
    </source>
</evidence>
<evidence type="ECO:0000313" key="3">
    <source>
        <dbReference type="EMBL" id="CAB4174023.1"/>
    </source>
</evidence>
<evidence type="ECO:0000313" key="5">
    <source>
        <dbReference type="EMBL" id="CAB4194292.1"/>
    </source>
</evidence>
<gene>
    <name evidence="4" type="ORF">UFOVP1134_28</name>
    <name evidence="5" type="ORF">UFOVP1251_26</name>
    <name evidence="7" type="ORF">UFOVP1585_26</name>
    <name evidence="6" type="ORF">UFOVP1637_10</name>
    <name evidence="3" type="ORF">UFOVP971_26</name>
</gene>
<dbReference type="EMBL" id="LR797212">
    <property type="protein sequence ID" value="CAB4194292.1"/>
    <property type="molecule type" value="Genomic_DNA"/>
</dbReference>
<protein>
    <submittedName>
        <fullName evidence="5">Uncharacterized protein</fullName>
    </submittedName>
</protein>
<sequence>METTTETQQMTQPTRPRPPLRRKRRYSPDEIDARVRAVVIMTIAGVVSVSVIAIIYSLIFVYQPADLSPVDDQFFQILSPLTLSLGGTLAGLAAGGAMRKKDDEPGDPEND</sequence>
<name>A0A6J5REB8_9CAUD</name>
<keyword evidence="2" id="KW-1133">Transmembrane helix</keyword>
<evidence type="ECO:0000313" key="7">
    <source>
        <dbReference type="EMBL" id="CAB5231130.1"/>
    </source>
</evidence>
<evidence type="ECO:0000256" key="2">
    <source>
        <dbReference type="SAM" id="Phobius"/>
    </source>
</evidence>
<reference evidence="5" key="1">
    <citation type="submission" date="2020-05" db="EMBL/GenBank/DDBJ databases">
        <authorList>
            <person name="Chiriac C."/>
            <person name="Salcher M."/>
            <person name="Ghai R."/>
            <person name="Kavagutti S V."/>
        </authorList>
    </citation>
    <scope>NUCLEOTIDE SEQUENCE</scope>
</reference>
<feature type="transmembrane region" description="Helical" evidence="2">
    <location>
        <begin position="37"/>
        <end position="62"/>
    </location>
</feature>
<dbReference type="EMBL" id="LR796911">
    <property type="protein sequence ID" value="CAB4174023.1"/>
    <property type="molecule type" value="Genomic_DNA"/>
</dbReference>
<keyword evidence="2" id="KW-0472">Membrane</keyword>
<proteinExistence type="predicted"/>
<feature type="compositionally biased region" description="Low complexity" evidence="1">
    <location>
        <begin position="1"/>
        <end position="14"/>
    </location>
</feature>
<feature type="transmembrane region" description="Helical" evidence="2">
    <location>
        <begin position="74"/>
        <end position="94"/>
    </location>
</feature>
<accession>A0A6J5REB8</accession>